<feature type="transmembrane region" description="Helical" evidence="1">
    <location>
        <begin position="15"/>
        <end position="34"/>
    </location>
</feature>
<evidence type="ECO:0000256" key="1">
    <source>
        <dbReference type="SAM" id="Phobius"/>
    </source>
</evidence>
<keyword evidence="1" id="KW-0812">Transmembrane</keyword>
<evidence type="ECO:0000313" key="3">
    <source>
        <dbReference type="Proteomes" id="UP001589890"/>
    </source>
</evidence>
<name>A0ABV6QN40_9ACTN</name>
<dbReference type="RefSeq" id="WP_380049129.1">
    <property type="nucleotide sequence ID" value="NZ_JBHLTC010000021.1"/>
</dbReference>
<evidence type="ECO:0000313" key="2">
    <source>
        <dbReference type="EMBL" id="MFC0626059.1"/>
    </source>
</evidence>
<keyword evidence="1" id="KW-0472">Membrane</keyword>
<keyword evidence="1" id="KW-1133">Transmembrane helix</keyword>
<proteinExistence type="predicted"/>
<gene>
    <name evidence="2" type="ORF">ACFFGN_18410</name>
</gene>
<evidence type="ECO:0008006" key="4">
    <source>
        <dbReference type="Google" id="ProtNLM"/>
    </source>
</evidence>
<protein>
    <recommendedName>
        <fullName evidence="4">MFS transporter</fullName>
    </recommendedName>
</protein>
<dbReference type="Proteomes" id="UP001589890">
    <property type="component" value="Unassembled WGS sequence"/>
</dbReference>
<organism evidence="2 3">
    <name type="scientific">Kribbella deserti</name>
    <dbReference type="NCBI Taxonomy" id="1926257"/>
    <lineage>
        <taxon>Bacteria</taxon>
        <taxon>Bacillati</taxon>
        <taxon>Actinomycetota</taxon>
        <taxon>Actinomycetes</taxon>
        <taxon>Propionibacteriales</taxon>
        <taxon>Kribbellaceae</taxon>
        <taxon>Kribbella</taxon>
    </lineage>
</organism>
<accession>A0ABV6QN40</accession>
<comment type="caution">
    <text evidence="2">The sequence shown here is derived from an EMBL/GenBank/DDBJ whole genome shotgun (WGS) entry which is preliminary data.</text>
</comment>
<dbReference type="EMBL" id="JBHLTC010000021">
    <property type="protein sequence ID" value="MFC0626059.1"/>
    <property type="molecule type" value="Genomic_DNA"/>
</dbReference>
<reference evidence="2 3" key="1">
    <citation type="submission" date="2024-09" db="EMBL/GenBank/DDBJ databases">
        <authorList>
            <person name="Sun Q."/>
            <person name="Mori K."/>
        </authorList>
    </citation>
    <scope>NUCLEOTIDE SEQUENCE [LARGE SCALE GENOMIC DNA]</scope>
    <source>
        <strain evidence="2 3">CGMCC 1.15906</strain>
    </source>
</reference>
<keyword evidence="3" id="KW-1185">Reference proteome</keyword>
<sequence length="66" mass="6985">MPAGLHGEQRKQHSAFTLIFIISSLFAGAATILLGKRMPAETAFATRATDESGGFSEVFGEPTADE</sequence>